<sequence length="511" mass="54547">MINWNFTARPPTGGAPLLIPRGQSFVDGLDGRGIRARLTPDGDCVEMTFDAVGRDLALGPLTALQFNVEIDGILTPLFLGEIRQGGNLRDVEGQAYTVRGMSARLGEVTLSPGFSAPAQAAHLTVRALIQDVIASGQLGTPSLVTYDEALCPDLGFDCRKVVDAMQQPPAALLKQIAEDGAAMGVQVRWGVRPDGRFFCAPARTTVRDVTAETPEVEWKPPVAETPCTTVLWFVGKQPDGTMITHLSRSPDAAVYGDRVKALSVPATVPAWKTVSATYRLRLGVSSPNLVIADPQPAFDLTALTDGATAANAAQQVFSSASNYVLVEIFGDGVERVVYAGQSLHSYLLTGLKAAGNTLIFPNATDRTAAGWTTGMRYVPAGQAFYLVNGTHDSANTTEQLSLAELRAEAVDTELLDGLAEYHYRSPAQEPAEIQTTTPVPPLLLPGRVRLVPPDGPTYEHALEAVEYRLTDDGLLMGWLAGQADDPTALTQAELIRRSDRQAVITAVTATT</sequence>
<accession>A0ABQ2JFW6</accession>
<evidence type="ECO:0000313" key="2">
    <source>
        <dbReference type="Proteomes" id="UP000645517"/>
    </source>
</evidence>
<gene>
    <name evidence="1" type="ORF">GCM10010842_32250</name>
</gene>
<organism evidence="1 2">
    <name type="scientific">Deinococcus daejeonensis</name>
    <dbReference type="NCBI Taxonomy" id="1007098"/>
    <lineage>
        <taxon>Bacteria</taxon>
        <taxon>Thermotogati</taxon>
        <taxon>Deinococcota</taxon>
        <taxon>Deinococci</taxon>
        <taxon>Deinococcales</taxon>
        <taxon>Deinococcaceae</taxon>
        <taxon>Deinococcus</taxon>
    </lineage>
</organism>
<keyword evidence="2" id="KW-1185">Reference proteome</keyword>
<evidence type="ECO:0000313" key="1">
    <source>
        <dbReference type="EMBL" id="GGN44096.1"/>
    </source>
</evidence>
<comment type="caution">
    <text evidence="1">The sequence shown here is derived from an EMBL/GenBank/DDBJ whole genome shotgun (WGS) entry which is preliminary data.</text>
</comment>
<protein>
    <submittedName>
        <fullName evidence="1">Uncharacterized protein</fullName>
    </submittedName>
</protein>
<dbReference type="RefSeq" id="WP_189058593.1">
    <property type="nucleotide sequence ID" value="NZ_BMOR01000021.1"/>
</dbReference>
<dbReference type="EMBL" id="BMOR01000021">
    <property type="protein sequence ID" value="GGN44096.1"/>
    <property type="molecule type" value="Genomic_DNA"/>
</dbReference>
<reference evidence="2" key="1">
    <citation type="journal article" date="2019" name="Int. J. Syst. Evol. Microbiol.">
        <title>The Global Catalogue of Microorganisms (GCM) 10K type strain sequencing project: providing services to taxonomists for standard genome sequencing and annotation.</title>
        <authorList>
            <consortium name="The Broad Institute Genomics Platform"/>
            <consortium name="The Broad Institute Genome Sequencing Center for Infectious Disease"/>
            <person name="Wu L."/>
            <person name="Ma J."/>
        </authorList>
    </citation>
    <scope>NUCLEOTIDE SEQUENCE [LARGE SCALE GENOMIC DNA]</scope>
    <source>
        <strain evidence="2">JCM 16918</strain>
    </source>
</reference>
<name>A0ABQ2JFW6_9DEIO</name>
<dbReference type="Proteomes" id="UP000645517">
    <property type="component" value="Unassembled WGS sequence"/>
</dbReference>
<proteinExistence type="predicted"/>